<keyword evidence="2" id="KW-0732">Signal</keyword>
<evidence type="ECO:0000256" key="1">
    <source>
        <dbReference type="SAM" id="MobiDB-lite"/>
    </source>
</evidence>
<name>A0A814R2J2_9BILA</name>
<dbReference type="Proteomes" id="UP000676336">
    <property type="component" value="Unassembled WGS sequence"/>
</dbReference>
<dbReference type="AlphaFoldDB" id="A0A814R2J2"/>
<evidence type="ECO:0000313" key="6">
    <source>
        <dbReference type="Proteomes" id="UP000663855"/>
    </source>
</evidence>
<dbReference type="OrthoDB" id="10056161at2759"/>
<feature type="signal peptide" evidence="2">
    <location>
        <begin position="1"/>
        <end position="21"/>
    </location>
</feature>
<accession>A0A814R2J2</accession>
<dbReference type="EMBL" id="CAJNOW010016772">
    <property type="protein sequence ID" value="CAF1652246.1"/>
    <property type="molecule type" value="Genomic_DNA"/>
</dbReference>
<gene>
    <name evidence="3" type="ORF">CJN711_LOCUS8413</name>
    <name evidence="4" type="ORF">KQP761_LOCUS30212</name>
    <name evidence="5" type="ORF">SMN809_LOCUS4098</name>
</gene>
<organism evidence="3 6">
    <name type="scientific">Rotaria magnacalcarata</name>
    <dbReference type="NCBI Taxonomy" id="392030"/>
    <lineage>
        <taxon>Eukaryota</taxon>
        <taxon>Metazoa</taxon>
        <taxon>Spiralia</taxon>
        <taxon>Gnathifera</taxon>
        <taxon>Rotifera</taxon>
        <taxon>Eurotatoria</taxon>
        <taxon>Bdelloidea</taxon>
        <taxon>Philodinida</taxon>
        <taxon>Philodinidae</taxon>
        <taxon>Rotaria</taxon>
    </lineage>
</organism>
<protein>
    <submittedName>
        <fullName evidence="3">Uncharacterized protein</fullName>
    </submittedName>
</protein>
<dbReference type="EMBL" id="CAJNOV010003083">
    <property type="protein sequence ID" value="CAF1127985.1"/>
    <property type="molecule type" value="Genomic_DNA"/>
</dbReference>
<evidence type="ECO:0000256" key="2">
    <source>
        <dbReference type="SAM" id="SignalP"/>
    </source>
</evidence>
<feature type="region of interest" description="Disordered" evidence="1">
    <location>
        <begin position="99"/>
        <end position="133"/>
    </location>
</feature>
<comment type="caution">
    <text evidence="3">The sequence shown here is derived from an EMBL/GenBank/DDBJ whole genome shotgun (WGS) entry which is preliminary data.</text>
</comment>
<feature type="chain" id="PRO_5035602195" evidence="2">
    <location>
        <begin position="22"/>
        <end position="176"/>
    </location>
</feature>
<feature type="compositionally biased region" description="Low complexity" evidence="1">
    <location>
        <begin position="99"/>
        <end position="126"/>
    </location>
</feature>
<evidence type="ECO:0000313" key="5">
    <source>
        <dbReference type="EMBL" id="CAF3852503.1"/>
    </source>
</evidence>
<proteinExistence type="predicted"/>
<reference evidence="3" key="1">
    <citation type="submission" date="2021-02" db="EMBL/GenBank/DDBJ databases">
        <authorList>
            <person name="Nowell W R."/>
        </authorList>
    </citation>
    <scope>NUCLEOTIDE SEQUENCE</scope>
</reference>
<dbReference type="Proteomes" id="UP000663834">
    <property type="component" value="Unassembled WGS sequence"/>
</dbReference>
<evidence type="ECO:0000313" key="3">
    <source>
        <dbReference type="EMBL" id="CAF1127985.1"/>
    </source>
</evidence>
<sequence>MISNLHLIFLVTLWFTTMTHGFRRHRRQLNQQKQNIFFPNQRTSWASNPSGSFMGSYYYGVGSDPNYGSFIQPQNRPDVGILPISYDPDSSYSSYLINSNQPSLPQQSQQQYLGNNNNPWQRPNINSYNNKPDNSYPPGSQGWYATGNNYWQNNGQCLIQQSYILLLSILILIVCK</sequence>
<dbReference type="EMBL" id="CAJOBI010000915">
    <property type="protein sequence ID" value="CAF3852503.1"/>
    <property type="molecule type" value="Genomic_DNA"/>
</dbReference>
<evidence type="ECO:0000313" key="4">
    <source>
        <dbReference type="EMBL" id="CAF1652246.1"/>
    </source>
</evidence>
<dbReference type="Proteomes" id="UP000663855">
    <property type="component" value="Unassembled WGS sequence"/>
</dbReference>